<dbReference type="CDD" id="cd00207">
    <property type="entry name" value="fer2"/>
    <property type="match status" value="1"/>
</dbReference>
<dbReference type="PROSITE" id="PS51384">
    <property type="entry name" value="FAD_FR"/>
    <property type="match status" value="1"/>
</dbReference>
<dbReference type="Gene3D" id="3.10.20.30">
    <property type="match status" value="1"/>
</dbReference>
<accession>A0A433RXR6</accession>
<dbReference type="OrthoDB" id="573132at2"/>
<protein>
    <submittedName>
        <fullName evidence="11">Ferredoxin</fullName>
    </submittedName>
</protein>
<evidence type="ECO:0000256" key="3">
    <source>
        <dbReference type="ARBA" id="ARBA00022643"/>
    </source>
</evidence>
<dbReference type="PRINTS" id="PR00409">
    <property type="entry name" value="PHDIOXRDTASE"/>
</dbReference>
<dbReference type="PROSITE" id="PS00197">
    <property type="entry name" value="2FE2S_FER_1"/>
    <property type="match status" value="1"/>
</dbReference>
<keyword evidence="4" id="KW-0001">2Fe-2S</keyword>
<keyword evidence="8" id="KW-0411">Iron-sulfur</keyword>
<dbReference type="InterPro" id="IPR054582">
    <property type="entry name" value="DmmA-like_N"/>
</dbReference>
<dbReference type="GO" id="GO:0046872">
    <property type="term" value="F:metal ion binding"/>
    <property type="evidence" value="ECO:0007669"/>
    <property type="project" value="UniProtKB-KW"/>
</dbReference>
<dbReference type="InterPro" id="IPR006058">
    <property type="entry name" value="2Fe2S_fd_BS"/>
</dbReference>
<comment type="cofactor">
    <cofactor evidence="1">
        <name>FMN</name>
        <dbReference type="ChEBI" id="CHEBI:58210"/>
    </cofactor>
</comment>
<dbReference type="Gene3D" id="3.40.50.80">
    <property type="entry name" value="Nucleotide-binding domain of ferredoxin-NADP reductase (FNR) module"/>
    <property type="match status" value="1"/>
</dbReference>
<keyword evidence="2" id="KW-0285">Flavoprotein</keyword>
<evidence type="ECO:0000313" key="11">
    <source>
        <dbReference type="EMBL" id="RUS58078.1"/>
    </source>
</evidence>
<dbReference type="CDD" id="cd06185">
    <property type="entry name" value="PDR_like"/>
    <property type="match status" value="1"/>
</dbReference>
<evidence type="ECO:0000313" key="12">
    <source>
        <dbReference type="Proteomes" id="UP000288623"/>
    </source>
</evidence>
<dbReference type="SUPFAM" id="SSF63380">
    <property type="entry name" value="Riboflavin synthase domain-like"/>
    <property type="match status" value="1"/>
</dbReference>
<dbReference type="Pfam" id="PF00111">
    <property type="entry name" value="Fer2"/>
    <property type="match status" value="1"/>
</dbReference>
<dbReference type="Gene3D" id="2.40.30.10">
    <property type="entry name" value="Translation factors"/>
    <property type="match status" value="1"/>
</dbReference>
<dbReference type="InterPro" id="IPR017938">
    <property type="entry name" value="Riboflavin_synthase-like_b-brl"/>
</dbReference>
<dbReference type="RefSeq" id="WP_126989415.1">
    <property type="nucleotide sequence ID" value="NZ_JTFC01000008.1"/>
</dbReference>
<dbReference type="InterPro" id="IPR052353">
    <property type="entry name" value="Benzoxazolinone_Detox_Enz"/>
</dbReference>
<name>A0A433RXR6_9BACL</name>
<dbReference type="Proteomes" id="UP000288623">
    <property type="component" value="Unassembled WGS sequence"/>
</dbReference>
<keyword evidence="7" id="KW-0408">Iron</keyword>
<evidence type="ECO:0000256" key="5">
    <source>
        <dbReference type="ARBA" id="ARBA00022723"/>
    </source>
</evidence>
<evidence type="ECO:0000256" key="6">
    <source>
        <dbReference type="ARBA" id="ARBA00023002"/>
    </source>
</evidence>
<keyword evidence="12" id="KW-1185">Reference proteome</keyword>
<dbReference type="AlphaFoldDB" id="A0A433RXR6"/>
<evidence type="ECO:0000256" key="7">
    <source>
        <dbReference type="ARBA" id="ARBA00023004"/>
    </source>
</evidence>
<dbReference type="SUPFAM" id="SSF54292">
    <property type="entry name" value="2Fe-2S ferredoxin-like"/>
    <property type="match status" value="1"/>
</dbReference>
<dbReference type="GO" id="GO:0051537">
    <property type="term" value="F:2 iron, 2 sulfur cluster binding"/>
    <property type="evidence" value="ECO:0007669"/>
    <property type="project" value="UniProtKB-KW"/>
</dbReference>
<dbReference type="SUPFAM" id="SSF52343">
    <property type="entry name" value="Ferredoxin reductase-like, C-terminal NADP-linked domain"/>
    <property type="match status" value="1"/>
</dbReference>
<dbReference type="InterPro" id="IPR036010">
    <property type="entry name" value="2Fe-2S_ferredoxin-like_sf"/>
</dbReference>
<dbReference type="PROSITE" id="PS51085">
    <property type="entry name" value="2FE2S_FER_2"/>
    <property type="match status" value="1"/>
</dbReference>
<comment type="caution">
    <text evidence="11">The sequence shown here is derived from an EMBL/GenBank/DDBJ whole genome shotgun (WGS) entry which is preliminary data.</text>
</comment>
<evidence type="ECO:0000259" key="9">
    <source>
        <dbReference type="PROSITE" id="PS51085"/>
    </source>
</evidence>
<evidence type="ECO:0000256" key="1">
    <source>
        <dbReference type="ARBA" id="ARBA00001917"/>
    </source>
</evidence>
<dbReference type="EMBL" id="JTFC01000008">
    <property type="protein sequence ID" value="RUS58078.1"/>
    <property type="molecule type" value="Genomic_DNA"/>
</dbReference>
<sequence length="322" mass="36550">MRLAGNIPVKITQIVEESPTVKRFTLAPTVDDKLPAFTGGSHLKTFITTTDGTQIEREYSLVSHPQNRAYYEIAISKDTNSRGGSVYWHECMAVDDELEVTFPRNYFALNPFAKNHAFYASGIGITPFLAMMEDIQFDQTFELHYAARTPEECAFYEELQKRYGDKVKFYFSRVEEPNRLCTEVMKEHRIGTHVYFCGPVAMVEEFRDAALAYGYPEKAVHFELFSTGQDTRERNAFTVALTDSQKEIEVQAEETLLDALLREGINAPFACKIGGCGSCEVEVVDGEVDHRDHFLSNENKAKRKSILTCCSRAKEQKLSLKL</sequence>
<feature type="domain" description="FAD-binding FR-type" evidence="10">
    <location>
        <begin position="4"/>
        <end position="110"/>
    </location>
</feature>
<evidence type="ECO:0000259" key="10">
    <source>
        <dbReference type="PROSITE" id="PS51384"/>
    </source>
</evidence>
<keyword evidence="3" id="KW-0288">FMN</keyword>
<reference evidence="11 12" key="1">
    <citation type="submission" date="2014-11" db="EMBL/GenBank/DDBJ databases">
        <title>Genome sequence and analysis of novel Kurthia sp.</title>
        <authorList>
            <person name="Lawson J.N."/>
            <person name="Gonzalez J.E."/>
            <person name="Rinauldi L."/>
            <person name="Xuan Z."/>
            <person name="Firman A."/>
            <person name="Shaddox L."/>
            <person name="Trudeau A."/>
            <person name="Shah S."/>
            <person name="Reiman D."/>
        </authorList>
    </citation>
    <scope>NUCLEOTIDE SEQUENCE [LARGE SCALE GENOMIC DNA]</scope>
    <source>
        <strain evidence="11 12">3B1D</strain>
    </source>
</reference>
<evidence type="ECO:0000256" key="2">
    <source>
        <dbReference type="ARBA" id="ARBA00022630"/>
    </source>
</evidence>
<dbReference type="InterPro" id="IPR039261">
    <property type="entry name" value="FNR_nucleotide-bd"/>
</dbReference>
<dbReference type="InterPro" id="IPR012675">
    <property type="entry name" value="Beta-grasp_dom_sf"/>
</dbReference>
<dbReference type="InterPro" id="IPR017927">
    <property type="entry name" value="FAD-bd_FR_type"/>
</dbReference>
<evidence type="ECO:0000256" key="8">
    <source>
        <dbReference type="ARBA" id="ARBA00023014"/>
    </source>
</evidence>
<keyword evidence="6" id="KW-0560">Oxidoreductase</keyword>
<dbReference type="PANTHER" id="PTHR30212">
    <property type="entry name" value="PROTEIN YIIM"/>
    <property type="match status" value="1"/>
</dbReference>
<evidence type="ECO:0000256" key="4">
    <source>
        <dbReference type="ARBA" id="ARBA00022714"/>
    </source>
</evidence>
<dbReference type="PANTHER" id="PTHR30212:SF2">
    <property type="entry name" value="PROTEIN YIIM"/>
    <property type="match status" value="1"/>
</dbReference>
<proteinExistence type="predicted"/>
<dbReference type="InterPro" id="IPR001041">
    <property type="entry name" value="2Fe-2S_ferredoxin-type"/>
</dbReference>
<dbReference type="GO" id="GO:0016491">
    <property type="term" value="F:oxidoreductase activity"/>
    <property type="evidence" value="ECO:0007669"/>
    <property type="project" value="UniProtKB-KW"/>
</dbReference>
<keyword evidence="5" id="KW-0479">Metal-binding</keyword>
<dbReference type="Pfam" id="PF22290">
    <property type="entry name" value="DmmA-like_N"/>
    <property type="match status" value="1"/>
</dbReference>
<gene>
    <name evidence="11" type="ORF">QI30_02715</name>
</gene>
<feature type="domain" description="2Fe-2S ferredoxin-type" evidence="9">
    <location>
        <begin position="235"/>
        <end position="322"/>
    </location>
</feature>
<organism evidence="11 12">
    <name type="scientific">Candidatus Kurthia intestinigallinarum</name>
    <dbReference type="NCBI Taxonomy" id="1562256"/>
    <lineage>
        <taxon>Bacteria</taxon>
        <taxon>Bacillati</taxon>
        <taxon>Bacillota</taxon>
        <taxon>Bacilli</taxon>
        <taxon>Bacillales</taxon>
        <taxon>Caryophanaceae</taxon>
        <taxon>Kurthia</taxon>
    </lineage>
</organism>